<feature type="chain" id="PRO_5040441742" evidence="7">
    <location>
        <begin position="20"/>
        <end position="501"/>
    </location>
</feature>
<keyword evidence="7" id="KW-0732">Signal</keyword>
<dbReference type="Pfam" id="PF00057">
    <property type="entry name" value="Ldl_recept_a"/>
    <property type="match status" value="2"/>
</dbReference>
<dbReference type="OrthoDB" id="10051896at2759"/>
<dbReference type="InterPro" id="IPR018114">
    <property type="entry name" value="TRYPSIN_HIS"/>
</dbReference>
<dbReference type="AlphaFoldDB" id="A0A9Q1CDM8"/>
<dbReference type="Gene3D" id="4.10.400.10">
    <property type="entry name" value="Low-density Lipoprotein Receptor"/>
    <property type="match status" value="2"/>
</dbReference>
<gene>
    <name evidence="9" type="ORF">HOLleu_09396</name>
</gene>
<dbReference type="SMART" id="SM00209">
    <property type="entry name" value="TSP1"/>
    <property type="match status" value="1"/>
</dbReference>
<dbReference type="Proteomes" id="UP001152320">
    <property type="component" value="Chromosome 4"/>
</dbReference>
<name>A0A9Q1CDM8_HOLLE</name>
<feature type="signal peptide" evidence="7">
    <location>
        <begin position="1"/>
        <end position="19"/>
    </location>
</feature>
<dbReference type="CDD" id="cd00112">
    <property type="entry name" value="LDLa"/>
    <property type="match status" value="2"/>
</dbReference>
<dbReference type="Gene3D" id="2.40.10.10">
    <property type="entry name" value="Trypsin-like serine proteases"/>
    <property type="match status" value="1"/>
</dbReference>
<dbReference type="SMART" id="SM00192">
    <property type="entry name" value="LDLa"/>
    <property type="match status" value="2"/>
</dbReference>
<evidence type="ECO:0000256" key="5">
    <source>
        <dbReference type="ARBA" id="ARBA00023157"/>
    </source>
</evidence>
<dbReference type="PRINTS" id="PR00261">
    <property type="entry name" value="LDLRECEPTOR"/>
</dbReference>
<dbReference type="InterPro" id="IPR009003">
    <property type="entry name" value="Peptidase_S1_PA"/>
</dbReference>
<evidence type="ECO:0000256" key="7">
    <source>
        <dbReference type="SAM" id="SignalP"/>
    </source>
</evidence>
<dbReference type="SUPFAM" id="SSF57424">
    <property type="entry name" value="LDL receptor-like module"/>
    <property type="match status" value="2"/>
</dbReference>
<feature type="disulfide bond" evidence="6">
    <location>
        <begin position="155"/>
        <end position="170"/>
    </location>
</feature>
<evidence type="ECO:0000313" key="10">
    <source>
        <dbReference type="Proteomes" id="UP001152320"/>
    </source>
</evidence>
<evidence type="ECO:0000256" key="4">
    <source>
        <dbReference type="ARBA" id="ARBA00022825"/>
    </source>
</evidence>
<dbReference type="Pfam" id="PF00090">
    <property type="entry name" value="TSP_1"/>
    <property type="match status" value="1"/>
</dbReference>
<dbReference type="InterPro" id="IPR043504">
    <property type="entry name" value="Peptidase_S1_PA_chymotrypsin"/>
</dbReference>
<keyword evidence="2 9" id="KW-0645">Protease</keyword>
<comment type="caution">
    <text evidence="9">The sequence shown here is derived from an EMBL/GenBank/DDBJ whole genome shotgun (WGS) entry which is preliminary data.</text>
</comment>
<dbReference type="PROSITE" id="PS50068">
    <property type="entry name" value="LDLRA_2"/>
    <property type="match status" value="2"/>
</dbReference>
<keyword evidence="5 6" id="KW-1015">Disulfide bond</keyword>
<dbReference type="SUPFAM" id="SSF82895">
    <property type="entry name" value="TSP-1 type 1 repeat"/>
    <property type="match status" value="1"/>
</dbReference>
<keyword evidence="4" id="KW-0720">Serine protease</keyword>
<evidence type="ECO:0000313" key="9">
    <source>
        <dbReference type="EMBL" id="KAJ8042604.1"/>
    </source>
</evidence>
<comment type="caution">
    <text evidence="6">Lacks conserved residue(s) required for the propagation of feature annotation.</text>
</comment>
<dbReference type="InterPro" id="IPR002172">
    <property type="entry name" value="LDrepeatLR_classA_rpt"/>
</dbReference>
<keyword evidence="9" id="KW-0472">Membrane</keyword>
<feature type="domain" description="Peptidase S1" evidence="8">
    <location>
        <begin position="253"/>
        <end position="499"/>
    </location>
</feature>
<dbReference type="FunFam" id="2.40.10.10:FF:000003">
    <property type="entry name" value="Transmembrane serine protease 3"/>
    <property type="match status" value="1"/>
</dbReference>
<evidence type="ECO:0000256" key="2">
    <source>
        <dbReference type="ARBA" id="ARBA00022670"/>
    </source>
</evidence>
<keyword evidence="3" id="KW-0378">Hydrolase</keyword>
<dbReference type="InterPro" id="IPR001254">
    <property type="entry name" value="Trypsin_dom"/>
</dbReference>
<dbReference type="EMBL" id="JAIZAY010000004">
    <property type="protein sequence ID" value="KAJ8042604.1"/>
    <property type="molecule type" value="Genomic_DNA"/>
</dbReference>
<dbReference type="GO" id="GO:0004252">
    <property type="term" value="F:serine-type endopeptidase activity"/>
    <property type="evidence" value="ECO:0007669"/>
    <property type="project" value="InterPro"/>
</dbReference>
<dbReference type="SUPFAM" id="SSF50494">
    <property type="entry name" value="Trypsin-like serine proteases"/>
    <property type="match status" value="1"/>
</dbReference>
<dbReference type="Gene3D" id="2.20.100.10">
    <property type="entry name" value="Thrombospondin type-1 (TSP1) repeat"/>
    <property type="match status" value="1"/>
</dbReference>
<dbReference type="PROSITE" id="PS50240">
    <property type="entry name" value="TRYPSIN_DOM"/>
    <property type="match status" value="1"/>
</dbReference>
<accession>A0A9Q1CDM8</accession>
<dbReference type="CDD" id="cd00190">
    <property type="entry name" value="Tryp_SPc"/>
    <property type="match status" value="1"/>
</dbReference>
<keyword evidence="1" id="KW-0245">EGF-like domain</keyword>
<evidence type="ECO:0000256" key="3">
    <source>
        <dbReference type="ARBA" id="ARBA00022801"/>
    </source>
</evidence>
<evidence type="ECO:0000256" key="6">
    <source>
        <dbReference type="PROSITE-ProRule" id="PRU00124"/>
    </source>
</evidence>
<dbReference type="InterPro" id="IPR000884">
    <property type="entry name" value="TSP1_rpt"/>
</dbReference>
<dbReference type="Pfam" id="PF00089">
    <property type="entry name" value="Trypsin"/>
    <property type="match status" value="1"/>
</dbReference>
<keyword evidence="9" id="KW-0812">Transmembrane</keyword>
<feature type="disulfide bond" evidence="6">
    <location>
        <begin position="112"/>
        <end position="127"/>
    </location>
</feature>
<reference evidence="9" key="1">
    <citation type="submission" date="2021-10" db="EMBL/GenBank/DDBJ databases">
        <title>Tropical sea cucumber genome reveals ecological adaptation and Cuvierian tubules defense mechanism.</title>
        <authorList>
            <person name="Chen T."/>
        </authorList>
    </citation>
    <scope>NUCLEOTIDE SEQUENCE</scope>
    <source>
        <strain evidence="9">Nanhai2018</strain>
        <tissue evidence="9">Muscle</tissue>
    </source>
</reference>
<dbReference type="InterPro" id="IPR036055">
    <property type="entry name" value="LDL_receptor-like_sf"/>
</dbReference>
<evidence type="ECO:0000259" key="8">
    <source>
        <dbReference type="PROSITE" id="PS50240"/>
    </source>
</evidence>
<dbReference type="PROSITE" id="PS50092">
    <property type="entry name" value="TSP1"/>
    <property type="match status" value="1"/>
</dbReference>
<dbReference type="SMART" id="SM00020">
    <property type="entry name" value="Tryp_SPc"/>
    <property type="match status" value="1"/>
</dbReference>
<evidence type="ECO:0000256" key="1">
    <source>
        <dbReference type="ARBA" id="ARBA00022536"/>
    </source>
</evidence>
<sequence>MKLSLILVTLGVTVTVFWAEKGKANHVKKQFFKTEPTDKRNADTRKTRRFIEKLEITRKERSELMASPYKSAKRGLYDVKQVSECQDGNKKCPAGTVRCGNAGRCISASWICDGCDDCGDNWDERNCCGEGEKECPAGTVLCGNPRSCISTSWICDGFDDCGDNWDEEHCCGGGTIPTPTPNVPCGWSEWSEWTECNTGCNAGLRHRNRTCLCQDGECEGESTEWEECPDDGCFPEAGSGCGTRVIQGRMHRIVGGENANEGAWPWQAQLFVTGSFVCGGTLVGPRHVISAAHCFPSFDPIYQDASNWRVHLGKQNLNLSVGEGETISAVDRLIIHEMYDDSTSDNDIAMMILTDEQSPSNKINFACLDLDHEKQFDSSSDCFITGWGATSWLGELADELQEANVPIIDRDTCNHPDYYDGELTVNMLCAGFVAGGVDSCQQGDSGGPLACSARDCDTDEERWYLVGVTSWGYGCAFPNYPGVYTDVSKYTSWIQDHINSN</sequence>
<keyword evidence="10" id="KW-1185">Reference proteome</keyword>
<protein>
    <submittedName>
        <fullName evidence="9">Transmembrane protease serine 6</fullName>
    </submittedName>
</protein>
<dbReference type="PANTHER" id="PTHR24252:SF7">
    <property type="entry name" value="HYALIN"/>
    <property type="match status" value="1"/>
</dbReference>
<dbReference type="GO" id="GO:0006508">
    <property type="term" value="P:proteolysis"/>
    <property type="evidence" value="ECO:0007669"/>
    <property type="project" value="UniProtKB-KW"/>
</dbReference>
<proteinExistence type="predicted"/>
<dbReference type="PANTHER" id="PTHR24252">
    <property type="entry name" value="ACROSIN-RELATED"/>
    <property type="match status" value="1"/>
</dbReference>
<organism evidence="9 10">
    <name type="scientific">Holothuria leucospilota</name>
    <name type="common">Black long sea cucumber</name>
    <name type="synonym">Mertensiothuria leucospilota</name>
    <dbReference type="NCBI Taxonomy" id="206669"/>
    <lineage>
        <taxon>Eukaryota</taxon>
        <taxon>Metazoa</taxon>
        <taxon>Echinodermata</taxon>
        <taxon>Eleutherozoa</taxon>
        <taxon>Echinozoa</taxon>
        <taxon>Holothuroidea</taxon>
        <taxon>Aspidochirotacea</taxon>
        <taxon>Aspidochirotida</taxon>
        <taxon>Holothuriidae</taxon>
        <taxon>Holothuria</taxon>
    </lineage>
</organism>
<dbReference type="PROSITE" id="PS00134">
    <property type="entry name" value="TRYPSIN_HIS"/>
    <property type="match status" value="1"/>
</dbReference>
<dbReference type="InterPro" id="IPR036383">
    <property type="entry name" value="TSP1_rpt_sf"/>
</dbReference>